<keyword evidence="3" id="KW-1185">Reference proteome</keyword>
<dbReference type="Proteomes" id="UP000272025">
    <property type="component" value="Unassembled WGS sequence"/>
</dbReference>
<proteinExistence type="predicted"/>
<keyword evidence="1" id="KW-0472">Membrane</keyword>
<keyword evidence="1" id="KW-0812">Transmembrane</keyword>
<reference evidence="2 3" key="1">
    <citation type="journal article" date="2018" name="Mol. Ecol.">
        <title>The obligate alkalophilic soda-lake fungus Sodiomyces alkalinus has shifted to a protein diet.</title>
        <authorList>
            <person name="Grum-Grzhimaylo A.A."/>
            <person name="Falkoski D.L."/>
            <person name="van den Heuvel J."/>
            <person name="Valero-Jimenez C.A."/>
            <person name="Min B."/>
            <person name="Choi I.G."/>
            <person name="Lipzen A."/>
            <person name="Daum C.G."/>
            <person name="Aanen D.K."/>
            <person name="Tsang A."/>
            <person name="Henrissat B."/>
            <person name="Bilanenko E.N."/>
            <person name="de Vries R.P."/>
            <person name="van Kan J.A.L."/>
            <person name="Grigoriev I.V."/>
            <person name="Debets A.J.M."/>
        </authorList>
    </citation>
    <scope>NUCLEOTIDE SEQUENCE [LARGE SCALE GENOMIC DNA]</scope>
    <source>
        <strain evidence="2 3">F11</strain>
    </source>
</reference>
<feature type="transmembrane region" description="Helical" evidence="1">
    <location>
        <begin position="12"/>
        <end position="33"/>
    </location>
</feature>
<gene>
    <name evidence="2" type="ORF">SODALDRAFT_333187</name>
</gene>
<protein>
    <submittedName>
        <fullName evidence="2">Uncharacterized protein</fullName>
    </submittedName>
</protein>
<feature type="transmembrane region" description="Helical" evidence="1">
    <location>
        <begin position="58"/>
        <end position="80"/>
    </location>
</feature>
<organism evidence="2 3">
    <name type="scientific">Sodiomyces alkalinus (strain CBS 110278 / VKM F-3762 / F11)</name>
    <name type="common">Alkaliphilic filamentous fungus</name>
    <dbReference type="NCBI Taxonomy" id="1314773"/>
    <lineage>
        <taxon>Eukaryota</taxon>
        <taxon>Fungi</taxon>
        <taxon>Dikarya</taxon>
        <taxon>Ascomycota</taxon>
        <taxon>Pezizomycotina</taxon>
        <taxon>Sordariomycetes</taxon>
        <taxon>Hypocreomycetidae</taxon>
        <taxon>Glomerellales</taxon>
        <taxon>Plectosphaerellaceae</taxon>
        <taxon>Sodiomyces</taxon>
    </lineage>
</organism>
<evidence type="ECO:0000256" key="1">
    <source>
        <dbReference type="SAM" id="Phobius"/>
    </source>
</evidence>
<name>A0A3N2PVT1_SODAK</name>
<dbReference type="EMBL" id="ML119055">
    <property type="protein sequence ID" value="ROT38584.1"/>
    <property type="molecule type" value="Genomic_DNA"/>
</dbReference>
<dbReference type="GeneID" id="39580380"/>
<evidence type="ECO:0000313" key="3">
    <source>
        <dbReference type="Proteomes" id="UP000272025"/>
    </source>
</evidence>
<dbReference type="RefSeq" id="XP_028466390.1">
    <property type="nucleotide sequence ID" value="XM_028611902.1"/>
</dbReference>
<accession>A0A3N2PVT1</accession>
<dbReference type="AlphaFoldDB" id="A0A3N2PVT1"/>
<sequence length="113" mass="13284">MDLYNDLLDIQPLLYCLPWFVYSVGWFTIGMFLRHVYTVANEEYEWQRLLAPHADVPLIFHSPYVISFIYVVGECIYLFIEKVPQYASSRIRNAMEPAFIGRTGQVEDSQPEQ</sequence>
<keyword evidence="1" id="KW-1133">Transmembrane helix</keyword>
<evidence type="ECO:0000313" key="2">
    <source>
        <dbReference type="EMBL" id="ROT38584.1"/>
    </source>
</evidence>